<proteinExistence type="predicted"/>
<sequence>MGSSREPDSIAETTPCPSNCERVFCTVRTISLRDGNGKATPCVSLAAFSWLGQQLSTSALMPGLHAVTFSDPNSNTVHMGLLPLILSPSVQSVTFDGSFIAADEFNRYAFPLVCKTIPNLQRLSLSDKSSLSNATIWQTFPVVAAELPLQSLNISFPNAHMSDPKFLASLSRRFTELTSLTLDVHIPGHTPSEDMADMADKPLLPNLAFLHLVNRSNCKLCKCYPAFLLRRVTVITFHFSEDVSDRDAFLDTVDTLADTPSLTKIYLNADKKALIFEPSSLVPLLKRLNLEEFLINNSQSVLQNEGSRGGKSIQSIIGAAFTDRPEGHSPRLRVLSFPVTQRNPPVWDSDESEWEDGGEDPYPALATLCDLARYAKGLERISLPINTSVVGYDGETVESLVRSWADAPDGPSKLRYLEITERRANTKAFVASGYRDIATLLDTIFPHLQSVTVIDHPGRNSKWDADWELIEEHRRMRKALRLCGVKHW</sequence>
<organism evidence="1 2">
    <name type="scientific">Coprinellus micaceus</name>
    <name type="common">Glistening ink-cap mushroom</name>
    <name type="synonym">Coprinus micaceus</name>
    <dbReference type="NCBI Taxonomy" id="71717"/>
    <lineage>
        <taxon>Eukaryota</taxon>
        <taxon>Fungi</taxon>
        <taxon>Dikarya</taxon>
        <taxon>Basidiomycota</taxon>
        <taxon>Agaricomycotina</taxon>
        <taxon>Agaricomycetes</taxon>
        <taxon>Agaricomycetidae</taxon>
        <taxon>Agaricales</taxon>
        <taxon>Agaricineae</taxon>
        <taxon>Psathyrellaceae</taxon>
        <taxon>Coprinellus</taxon>
    </lineage>
</organism>
<keyword evidence="2" id="KW-1185">Reference proteome</keyword>
<evidence type="ECO:0000313" key="1">
    <source>
        <dbReference type="EMBL" id="TEB19437.1"/>
    </source>
</evidence>
<dbReference type="AlphaFoldDB" id="A0A4Y7SD03"/>
<dbReference type="EMBL" id="QPFP01000191">
    <property type="protein sequence ID" value="TEB19437.1"/>
    <property type="molecule type" value="Genomic_DNA"/>
</dbReference>
<dbReference type="InterPro" id="IPR032675">
    <property type="entry name" value="LRR_dom_sf"/>
</dbReference>
<comment type="caution">
    <text evidence="1">The sequence shown here is derived from an EMBL/GenBank/DDBJ whole genome shotgun (WGS) entry which is preliminary data.</text>
</comment>
<evidence type="ECO:0000313" key="2">
    <source>
        <dbReference type="Proteomes" id="UP000298030"/>
    </source>
</evidence>
<dbReference type="Gene3D" id="3.80.10.10">
    <property type="entry name" value="Ribonuclease Inhibitor"/>
    <property type="match status" value="1"/>
</dbReference>
<dbReference type="STRING" id="71717.A0A4Y7SD03"/>
<dbReference type="OrthoDB" id="2447803at2759"/>
<dbReference type="Proteomes" id="UP000298030">
    <property type="component" value="Unassembled WGS sequence"/>
</dbReference>
<gene>
    <name evidence="1" type="ORF">FA13DRAFT_372164</name>
</gene>
<accession>A0A4Y7SD03</accession>
<reference evidence="1 2" key="1">
    <citation type="journal article" date="2019" name="Nat. Ecol. Evol.">
        <title>Megaphylogeny resolves global patterns of mushroom evolution.</title>
        <authorList>
            <person name="Varga T."/>
            <person name="Krizsan K."/>
            <person name="Foldi C."/>
            <person name="Dima B."/>
            <person name="Sanchez-Garcia M."/>
            <person name="Sanchez-Ramirez S."/>
            <person name="Szollosi G.J."/>
            <person name="Szarkandi J.G."/>
            <person name="Papp V."/>
            <person name="Albert L."/>
            <person name="Andreopoulos W."/>
            <person name="Angelini C."/>
            <person name="Antonin V."/>
            <person name="Barry K.W."/>
            <person name="Bougher N.L."/>
            <person name="Buchanan P."/>
            <person name="Buyck B."/>
            <person name="Bense V."/>
            <person name="Catcheside P."/>
            <person name="Chovatia M."/>
            <person name="Cooper J."/>
            <person name="Damon W."/>
            <person name="Desjardin D."/>
            <person name="Finy P."/>
            <person name="Geml J."/>
            <person name="Haridas S."/>
            <person name="Hughes K."/>
            <person name="Justo A."/>
            <person name="Karasinski D."/>
            <person name="Kautmanova I."/>
            <person name="Kiss B."/>
            <person name="Kocsube S."/>
            <person name="Kotiranta H."/>
            <person name="LaButti K.M."/>
            <person name="Lechner B.E."/>
            <person name="Liimatainen K."/>
            <person name="Lipzen A."/>
            <person name="Lukacs Z."/>
            <person name="Mihaltcheva S."/>
            <person name="Morgado L.N."/>
            <person name="Niskanen T."/>
            <person name="Noordeloos M.E."/>
            <person name="Ohm R.A."/>
            <person name="Ortiz-Santana B."/>
            <person name="Ovrebo C."/>
            <person name="Racz N."/>
            <person name="Riley R."/>
            <person name="Savchenko A."/>
            <person name="Shiryaev A."/>
            <person name="Soop K."/>
            <person name="Spirin V."/>
            <person name="Szebenyi C."/>
            <person name="Tomsovsky M."/>
            <person name="Tulloss R.E."/>
            <person name="Uehling J."/>
            <person name="Grigoriev I.V."/>
            <person name="Vagvolgyi C."/>
            <person name="Papp T."/>
            <person name="Martin F.M."/>
            <person name="Miettinen O."/>
            <person name="Hibbett D.S."/>
            <person name="Nagy L.G."/>
        </authorList>
    </citation>
    <scope>NUCLEOTIDE SEQUENCE [LARGE SCALE GENOMIC DNA]</scope>
    <source>
        <strain evidence="1 2">FP101781</strain>
    </source>
</reference>
<protein>
    <recommendedName>
        <fullName evidence="3">F-box domain-containing protein</fullName>
    </recommendedName>
</protein>
<dbReference type="SUPFAM" id="SSF52047">
    <property type="entry name" value="RNI-like"/>
    <property type="match status" value="1"/>
</dbReference>
<name>A0A4Y7SD03_COPMI</name>
<evidence type="ECO:0008006" key="3">
    <source>
        <dbReference type="Google" id="ProtNLM"/>
    </source>
</evidence>